<feature type="region of interest" description="Disordered" evidence="1">
    <location>
        <begin position="93"/>
        <end position="112"/>
    </location>
</feature>
<dbReference type="EMBL" id="AMZH03002884">
    <property type="protein sequence ID" value="RRT74086.1"/>
    <property type="molecule type" value="Genomic_DNA"/>
</dbReference>
<proteinExistence type="predicted"/>
<name>A0A427AD21_ENSVE</name>
<organism evidence="2 3">
    <name type="scientific">Ensete ventricosum</name>
    <name type="common">Abyssinian banana</name>
    <name type="synonym">Musa ensete</name>
    <dbReference type="NCBI Taxonomy" id="4639"/>
    <lineage>
        <taxon>Eukaryota</taxon>
        <taxon>Viridiplantae</taxon>
        <taxon>Streptophyta</taxon>
        <taxon>Embryophyta</taxon>
        <taxon>Tracheophyta</taxon>
        <taxon>Spermatophyta</taxon>
        <taxon>Magnoliopsida</taxon>
        <taxon>Liliopsida</taxon>
        <taxon>Zingiberales</taxon>
        <taxon>Musaceae</taxon>
        <taxon>Ensete</taxon>
    </lineage>
</organism>
<reference evidence="2 3" key="1">
    <citation type="journal article" date="2014" name="Agronomy (Basel)">
        <title>A Draft Genome Sequence for Ensete ventricosum, the Drought-Tolerant Tree Against Hunger.</title>
        <authorList>
            <person name="Harrison J."/>
            <person name="Moore K.A."/>
            <person name="Paszkiewicz K."/>
            <person name="Jones T."/>
            <person name="Grant M."/>
            <person name="Ambacheew D."/>
            <person name="Muzemil S."/>
            <person name="Studholme D.J."/>
        </authorList>
    </citation>
    <scope>NUCLEOTIDE SEQUENCE [LARGE SCALE GENOMIC DNA]</scope>
</reference>
<gene>
    <name evidence="2" type="ORF">B296_00032697</name>
</gene>
<feature type="region of interest" description="Disordered" evidence="1">
    <location>
        <begin position="1"/>
        <end position="32"/>
    </location>
</feature>
<dbReference type="Proteomes" id="UP000287651">
    <property type="component" value="Unassembled WGS sequence"/>
</dbReference>
<evidence type="ECO:0000313" key="3">
    <source>
        <dbReference type="Proteomes" id="UP000287651"/>
    </source>
</evidence>
<sequence>MAVGFGPRGPTVNDRNGDALTNADGDGRKESRNARLRFEIEDTCAVQMRRSGPKPTERPAHMFQRRVLFPTTTGGFWRPGNDRRIRRRDSPASFSLCSRPATGRLQETPGGLAQYPFPVRPIT</sequence>
<dbReference type="AlphaFoldDB" id="A0A427AD21"/>
<evidence type="ECO:0000256" key="1">
    <source>
        <dbReference type="SAM" id="MobiDB-lite"/>
    </source>
</evidence>
<accession>A0A427AD21</accession>
<comment type="caution">
    <text evidence="2">The sequence shown here is derived from an EMBL/GenBank/DDBJ whole genome shotgun (WGS) entry which is preliminary data.</text>
</comment>
<protein>
    <submittedName>
        <fullName evidence="2">Uncharacterized protein</fullName>
    </submittedName>
</protein>
<evidence type="ECO:0000313" key="2">
    <source>
        <dbReference type="EMBL" id="RRT74086.1"/>
    </source>
</evidence>